<name>A0A6N3FY88_ENTAG</name>
<dbReference type="InterPro" id="IPR029787">
    <property type="entry name" value="Nucleotide_cyclase"/>
</dbReference>
<dbReference type="FunFam" id="3.30.70.270:FF:000001">
    <property type="entry name" value="Diguanylate cyclase domain protein"/>
    <property type="match status" value="1"/>
</dbReference>
<comment type="catalytic activity">
    <reaction evidence="4">
        <text>2 GTP = 3',3'-c-di-GMP + 2 diphosphate</text>
        <dbReference type="Rhea" id="RHEA:24898"/>
        <dbReference type="ChEBI" id="CHEBI:33019"/>
        <dbReference type="ChEBI" id="CHEBI:37565"/>
        <dbReference type="ChEBI" id="CHEBI:58805"/>
        <dbReference type="EC" id="2.7.7.65"/>
    </reaction>
</comment>
<evidence type="ECO:0000256" key="3">
    <source>
        <dbReference type="ARBA" id="ARBA00012528"/>
    </source>
</evidence>
<protein>
    <recommendedName>
        <fullName evidence="3">diguanylate cyclase</fullName>
        <ecNumber evidence="3">2.7.7.65</ecNumber>
    </recommendedName>
</protein>
<dbReference type="CDD" id="cd01949">
    <property type="entry name" value="GGDEF"/>
    <property type="match status" value="1"/>
</dbReference>
<dbReference type="GO" id="GO:1902201">
    <property type="term" value="P:negative regulation of bacterial-type flagellum-dependent cell motility"/>
    <property type="evidence" value="ECO:0007669"/>
    <property type="project" value="TreeGrafter"/>
</dbReference>
<dbReference type="InterPro" id="IPR000160">
    <property type="entry name" value="GGDEF_dom"/>
</dbReference>
<dbReference type="GO" id="GO:0005886">
    <property type="term" value="C:plasma membrane"/>
    <property type="evidence" value="ECO:0007669"/>
    <property type="project" value="TreeGrafter"/>
</dbReference>
<dbReference type="Pfam" id="PF00990">
    <property type="entry name" value="GGDEF"/>
    <property type="match status" value="1"/>
</dbReference>
<evidence type="ECO:0000256" key="4">
    <source>
        <dbReference type="ARBA" id="ARBA00034247"/>
    </source>
</evidence>
<dbReference type="EC" id="2.7.7.65" evidence="3"/>
<dbReference type="Gene3D" id="3.30.70.270">
    <property type="match status" value="1"/>
</dbReference>
<dbReference type="EMBL" id="CACRUS010000028">
    <property type="protein sequence ID" value="VYU57055.1"/>
    <property type="molecule type" value="Genomic_DNA"/>
</dbReference>
<gene>
    <name evidence="6" type="primary">cph2_1</name>
    <name evidence="6" type="ORF">PALFYP105_00031</name>
</gene>
<organism evidence="6">
    <name type="scientific">Enterobacter agglomerans</name>
    <name type="common">Erwinia herbicola</name>
    <name type="synonym">Pantoea agglomerans</name>
    <dbReference type="NCBI Taxonomy" id="549"/>
    <lineage>
        <taxon>Bacteria</taxon>
        <taxon>Pseudomonadati</taxon>
        <taxon>Pseudomonadota</taxon>
        <taxon>Gammaproteobacteria</taxon>
        <taxon>Enterobacterales</taxon>
        <taxon>Erwiniaceae</taxon>
        <taxon>Pantoea</taxon>
        <taxon>Pantoea agglomerans group</taxon>
    </lineage>
</organism>
<dbReference type="GO" id="GO:0043709">
    <property type="term" value="P:cell adhesion involved in single-species biofilm formation"/>
    <property type="evidence" value="ECO:0007669"/>
    <property type="project" value="TreeGrafter"/>
</dbReference>
<dbReference type="PANTHER" id="PTHR45138:SF9">
    <property type="entry name" value="DIGUANYLATE CYCLASE DGCM-RELATED"/>
    <property type="match status" value="1"/>
</dbReference>
<dbReference type="InterPro" id="IPR050469">
    <property type="entry name" value="Diguanylate_Cyclase"/>
</dbReference>
<dbReference type="SMART" id="SM00267">
    <property type="entry name" value="GGDEF"/>
    <property type="match status" value="1"/>
</dbReference>
<comment type="cofactor">
    <cofactor evidence="1">
        <name>Mg(2+)</name>
        <dbReference type="ChEBI" id="CHEBI:18420"/>
    </cofactor>
</comment>
<comment type="pathway">
    <text evidence="2">Purine metabolism; 3',5'-cyclic di-GMP biosynthesis.</text>
</comment>
<proteinExistence type="predicted"/>
<evidence type="ECO:0000256" key="1">
    <source>
        <dbReference type="ARBA" id="ARBA00001946"/>
    </source>
</evidence>
<dbReference type="PANTHER" id="PTHR45138">
    <property type="entry name" value="REGULATORY COMPONENTS OF SENSORY TRANSDUCTION SYSTEM"/>
    <property type="match status" value="1"/>
</dbReference>
<feature type="domain" description="GGDEF" evidence="5">
    <location>
        <begin position="7"/>
        <end position="144"/>
    </location>
</feature>
<accession>A0A6N3FY88</accession>
<evidence type="ECO:0000313" key="6">
    <source>
        <dbReference type="EMBL" id="VYU57055.1"/>
    </source>
</evidence>
<evidence type="ECO:0000256" key="2">
    <source>
        <dbReference type="ARBA" id="ARBA00004665"/>
    </source>
</evidence>
<dbReference type="GO" id="GO:0052621">
    <property type="term" value="F:diguanylate cyclase activity"/>
    <property type="evidence" value="ECO:0007669"/>
    <property type="project" value="UniProtKB-EC"/>
</dbReference>
<dbReference type="PROSITE" id="PS50887">
    <property type="entry name" value="GGDEF"/>
    <property type="match status" value="1"/>
</dbReference>
<evidence type="ECO:0000259" key="5">
    <source>
        <dbReference type="PROSITE" id="PS50887"/>
    </source>
</evidence>
<dbReference type="NCBIfam" id="TIGR00254">
    <property type="entry name" value="GGDEF"/>
    <property type="match status" value="1"/>
</dbReference>
<sequence length="144" mass="15818">MCAAEDAPISLLLVDVDYFNKYNDNYGHPEGDRCLALLGNCLRESLTRDNQLVARYGGEEFALILPESDIQEALRLAQTIIRNVFSLHIEHAFSPFGRVTVSVGISTARAVDIAGSQQNIIIAADQALYQAKRGGRNRHAFVGV</sequence>
<dbReference type="AlphaFoldDB" id="A0A6N3FY88"/>
<dbReference type="SUPFAM" id="SSF55073">
    <property type="entry name" value="Nucleotide cyclase"/>
    <property type="match status" value="1"/>
</dbReference>
<dbReference type="InterPro" id="IPR043128">
    <property type="entry name" value="Rev_trsase/Diguanyl_cyclase"/>
</dbReference>
<reference evidence="6" key="1">
    <citation type="submission" date="2019-11" db="EMBL/GenBank/DDBJ databases">
        <authorList>
            <person name="Feng L."/>
        </authorList>
    </citation>
    <scope>NUCLEOTIDE SEQUENCE</scope>
    <source>
        <strain evidence="6">PagglomeransLFYP105</strain>
    </source>
</reference>